<dbReference type="PANTHER" id="PTHR35335:SF1">
    <property type="entry name" value="UPF0716 PROTEIN FXSA"/>
    <property type="match status" value="1"/>
</dbReference>
<protein>
    <recommendedName>
        <fullName evidence="4">Exlusion protein FxsA</fullName>
    </recommendedName>
</protein>
<feature type="transmembrane region" description="Helical" evidence="1">
    <location>
        <begin position="93"/>
        <end position="115"/>
    </location>
</feature>
<evidence type="ECO:0000313" key="3">
    <source>
        <dbReference type="Proteomes" id="UP000036867"/>
    </source>
</evidence>
<feature type="transmembrane region" description="Helical" evidence="1">
    <location>
        <begin position="26"/>
        <end position="46"/>
    </location>
</feature>
<keyword evidence="1" id="KW-1133">Transmembrane helix</keyword>
<keyword evidence="1" id="KW-0472">Membrane</keyword>
<dbReference type="AlphaFoldDB" id="A0A0M0LP34"/>
<dbReference type="InterPro" id="IPR007313">
    <property type="entry name" value="FxsA"/>
</dbReference>
<gene>
    <name evidence="2" type="ORF">AMD00_08665</name>
</gene>
<accession>A0A0M0LP34</accession>
<keyword evidence="1" id="KW-0812">Transmembrane</keyword>
<dbReference type="Pfam" id="PF04186">
    <property type="entry name" value="FxsA"/>
    <property type="match status" value="1"/>
</dbReference>
<dbReference type="OrthoDB" id="9792788at2"/>
<comment type="caution">
    <text evidence="2">The sequence shown here is derived from an EMBL/GenBank/DDBJ whole genome shotgun (WGS) entry which is preliminary data.</text>
</comment>
<dbReference type="GO" id="GO:0016020">
    <property type="term" value="C:membrane"/>
    <property type="evidence" value="ECO:0007669"/>
    <property type="project" value="InterPro"/>
</dbReference>
<dbReference type="STRING" id="263475.AMD00_08665"/>
<dbReference type="GeneID" id="301136178"/>
<dbReference type="Proteomes" id="UP000036867">
    <property type="component" value="Unassembled WGS sequence"/>
</dbReference>
<keyword evidence="3" id="KW-1185">Reference proteome</keyword>
<feature type="transmembrane region" description="Helical" evidence="1">
    <location>
        <begin position="67"/>
        <end position="87"/>
    </location>
</feature>
<dbReference type="NCBIfam" id="NF008528">
    <property type="entry name" value="PRK11463.1-2"/>
    <property type="match status" value="1"/>
</dbReference>
<evidence type="ECO:0000256" key="1">
    <source>
        <dbReference type="SAM" id="Phobius"/>
    </source>
</evidence>
<sequence length="129" mass="14247">MRKILLFLLLIPIIEIAVVLISGKLIGAMYTLVLIIVTGILGIYLAKTQGVKAFKDIQQAIQNGQPPGNAMINGLLIFIGGLFLVLPGFVSDIIGLLLVFGPTRNLFKPILYYWLRKKMKNGQVILIQK</sequence>
<proteinExistence type="predicted"/>
<name>A0A0M0LP34_9BACL</name>
<dbReference type="EMBL" id="LILB01000001">
    <property type="protein sequence ID" value="KOO52448.1"/>
    <property type="molecule type" value="Genomic_DNA"/>
</dbReference>
<reference evidence="3" key="1">
    <citation type="submission" date="2015-08" db="EMBL/GenBank/DDBJ databases">
        <title>Fjat-10028 dsm 16317.</title>
        <authorList>
            <person name="Liu B."/>
            <person name="Wang J."/>
            <person name="Zhu Y."/>
            <person name="Liu G."/>
            <person name="Chen Q."/>
            <person name="Chen Z."/>
            <person name="Lan J."/>
            <person name="Che J."/>
            <person name="Ge C."/>
            <person name="Shi H."/>
            <person name="Pan Z."/>
            <person name="Liu X."/>
        </authorList>
    </citation>
    <scope>NUCLEOTIDE SEQUENCE [LARGE SCALE GENOMIC DNA]</scope>
    <source>
        <strain evidence="3">DSM 16317</strain>
    </source>
</reference>
<evidence type="ECO:0000313" key="2">
    <source>
        <dbReference type="EMBL" id="KOO52448.1"/>
    </source>
</evidence>
<organism evidence="2 3">
    <name type="scientific">Viridibacillus arvi</name>
    <dbReference type="NCBI Taxonomy" id="263475"/>
    <lineage>
        <taxon>Bacteria</taxon>
        <taxon>Bacillati</taxon>
        <taxon>Bacillota</taxon>
        <taxon>Bacilli</taxon>
        <taxon>Bacillales</taxon>
        <taxon>Caryophanaceae</taxon>
        <taxon>Viridibacillus</taxon>
    </lineage>
</organism>
<dbReference type="RefSeq" id="WP_053416612.1">
    <property type="nucleotide sequence ID" value="NZ_JBCMHV010000038.1"/>
</dbReference>
<dbReference type="PANTHER" id="PTHR35335">
    <property type="entry name" value="UPF0716 PROTEIN FXSA"/>
    <property type="match status" value="1"/>
</dbReference>
<evidence type="ECO:0008006" key="4">
    <source>
        <dbReference type="Google" id="ProtNLM"/>
    </source>
</evidence>